<proteinExistence type="predicted"/>
<dbReference type="AlphaFoldDB" id="A0A2M9BWY4"/>
<feature type="signal peptide" evidence="1">
    <location>
        <begin position="1"/>
        <end position="19"/>
    </location>
</feature>
<reference evidence="2 3" key="1">
    <citation type="submission" date="2017-11" db="EMBL/GenBank/DDBJ databases">
        <title>Genomic Encyclopedia of Archaeal and Bacterial Type Strains, Phase II (KMG-II): From Individual Species to Whole Genera.</title>
        <authorList>
            <person name="Goeker M."/>
        </authorList>
    </citation>
    <scope>NUCLEOTIDE SEQUENCE [LARGE SCALE GENOMIC DNA]</scope>
    <source>
        <strain evidence="2 3">DSM 27617</strain>
    </source>
</reference>
<dbReference type="RefSeq" id="WP_100378262.1">
    <property type="nucleotide sequence ID" value="NZ_PGFD01000004.1"/>
</dbReference>
<feature type="chain" id="PRO_5014941989" evidence="1">
    <location>
        <begin position="20"/>
        <end position="390"/>
    </location>
</feature>
<dbReference type="InterPro" id="IPR008969">
    <property type="entry name" value="CarboxyPept-like_regulatory"/>
</dbReference>
<keyword evidence="2" id="KW-0378">Hydrolase</keyword>
<evidence type="ECO:0000313" key="2">
    <source>
        <dbReference type="EMBL" id="PJJ62480.1"/>
    </source>
</evidence>
<dbReference type="GO" id="GO:0004180">
    <property type="term" value="F:carboxypeptidase activity"/>
    <property type="evidence" value="ECO:0007669"/>
    <property type="project" value="UniProtKB-KW"/>
</dbReference>
<dbReference type="Pfam" id="PF13715">
    <property type="entry name" value="CarbopepD_reg_2"/>
    <property type="match status" value="1"/>
</dbReference>
<dbReference type="Gene3D" id="2.60.40.1120">
    <property type="entry name" value="Carboxypeptidase-like, regulatory domain"/>
    <property type="match status" value="1"/>
</dbReference>
<keyword evidence="1" id="KW-0732">Signal</keyword>
<comment type="caution">
    <text evidence="2">The sequence shown here is derived from an EMBL/GenBank/DDBJ whole genome shotgun (WGS) entry which is preliminary data.</text>
</comment>
<organism evidence="2 3">
    <name type="scientific">Chryseobacterium geocarposphaerae</name>
    <dbReference type="NCBI Taxonomy" id="1416776"/>
    <lineage>
        <taxon>Bacteria</taxon>
        <taxon>Pseudomonadati</taxon>
        <taxon>Bacteroidota</taxon>
        <taxon>Flavobacteriia</taxon>
        <taxon>Flavobacteriales</taxon>
        <taxon>Weeksellaceae</taxon>
        <taxon>Chryseobacterium group</taxon>
        <taxon>Chryseobacterium</taxon>
    </lineage>
</organism>
<evidence type="ECO:0000313" key="3">
    <source>
        <dbReference type="Proteomes" id="UP000228740"/>
    </source>
</evidence>
<dbReference type="OrthoDB" id="1223654at2"/>
<gene>
    <name evidence="2" type="ORF">CLV73_3646</name>
</gene>
<keyword evidence="2" id="KW-0121">Carboxypeptidase</keyword>
<dbReference type="Proteomes" id="UP000228740">
    <property type="component" value="Unassembled WGS sequence"/>
</dbReference>
<keyword evidence="3" id="KW-1185">Reference proteome</keyword>
<name>A0A2M9BWY4_9FLAO</name>
<accession>A0A2M9BWY4</accession>
<sequence>MKKTVLLFLFLLPFSFSIAQMIQGTVVNDAEQKIPNVSIYIDGTKIGTTSKEDGSFSLNLPSKNIGNIIFQKEDYETFATPVSEVLNKKLKVFLLKTNTIEEVTIIPFTEEAYKNHIRYFLNTFIGSDQENVKIKNQRSLKFAYDKKNKILKVKAPKTLIIENKNLGYEIEYNLISFSADFNSNMVNYTGTSFFKETKNSNKVKLNRMNAYDGSMLHFFRSIYNNTISEDKFIVNHVVQIPNPKYPTSEELNILKNFKEMARTSKTLLKIPEEISDISHRKNSQKPYALAITKTMIPDSDYVKRDGKNVLFSFKDMLQVNYSKYYYELKGKQFIKTTIPVVISSYLHPEGETFEVSKDGNISTPDLLIAEGDFTKNKIENMLPLDYQLGD</sequence>
<evidence type="ECO:0000256" key="1">
    <source>
        <dbReference type="SAM" id="SignalP"/>
    </source>
</evidence>
<dbReference type="SUPFAM" id="SSF49464">
    <property type="entry name" value="Carboxypeptidase regulatory domain-like"/>
    <property type="match status" value="1"/>
</dbReference>
<protein>
    <submittedName>
        <fullName evidence="2">Carboxypeptidase-like protein</fullName>
    </submittedName>
</protein>
<dbReference type="EMBL" id="PGFD01000004">
    <property type="protein sequence ID" value="PJJ62480.1"/>
    <property type="molecule type" value="Genomic_DNA"/>
</dbReference>
<keyword evidence="2" id="KW-0645">Protease</keyword>